<proteinExistence type="predicted"/>
<dbReference type="SUPFAM" id="SSF52047">
    <property type="entry name" value="RNI-like"/>
    <property type="match status" value="1"/>
</dbReference>
<dbReference type="OrthoDB" id="3134645at2759"/>
<accession>A0A7I8W181</accession>
<dbReference type="Gene3D" id="1.20.1280.50">
    <property type="match status" value="1"/>
</dbReference>
<evidence type="ECO:0000259" key="2">
    <source>
        <dbReference type="PROSITE" id="PS50181"/>
    </source>
</evidence>
<evidence type="ECO:0000313" key="4">
    <source>
        <dbReference type="Proteomes" id="UP000549394"/>
    </source>
</evidence>
<dbReference type="PANTHER" id="PTHR38926:SF72">
    <property type="entry name" value="IM:7136021-RELATED"/>
    <property type="match status" value="1"/>
</dbReference>
<protein>
    <recommendedName>
        <fullName evidence="2">F-box domain-containing protein</fullName>
    </recommendedName>
</protein>
<dbReference type="InterPro" id="IPR036047">
    <property type="entry name" value="F-box-like_dom_sf"/>
</dbReference>
<keyword evidence="4" id="KW-1185">Reference proteome</keyword>
<name>A0A7I8W181_9ANNE</name>
<dbReference type="InterPro" id="IPR001810">
    <property type="entry name" value="F-box_dom"/>
</dbReference>
<dbReference type="PROSITE" id="PS50181">
    <property type="entry name" value="FBOX"/>
    <property type="match status" value="1"/>
</dbReference>
<reference evidence="3 4" key="1">
    <citation type="submission" date="2020-08" db="EMBL/GenBank/DDBJ databases">
        <authorList>
            <person name="Hejnol A."/>
        </authorList>
    </citation>
    <scope>NUCLEOTIDE SEQUENCE [LARGE SCALE GENOMIC DNA]</scope>
</reference>
<organism evidence="3 4">
    <name type="scientific">Dimorphilus gyrociliatus</name>
    <dbReference type="NCBI Taxonomy" id="2664684"/>
    <lineage>
        <taxon>Eukaryota</taxon>
        <taxon>Metazoa</taxon>
        <taxon>Spiralia</taxon>
        <taxon>Lophotrochozoa</taxon>
        <taxon>Annelida</taxon>
        <taxon>Polychaeta</taxon>
        <taxon>Polychaeta incertae sedis</taxon>
        <taxon>Dinophilidae</taxon>
        <taxon>Dimorphilus</taxon>
    </lineage>
</organism>
<dbReference type="Pfam" id="PF12937">
    <property type="entry name" value="F-box-like"/>
    <property type="match status" value="1"/>
</dbReference>
<comment type="caution">
    <text evidence="3">The sequence shown here is derived from an EMBL/GenBank/DDBJ whole genome shotgun (WGS) entry which is preliminary data.</text>
</comment>
<dbReference type="SUPFAM" id="SSF81383">
    <property type="entry name" value="F-box domain"/>
    <property type="match status" value="1"/>
</dbReference>
<evidence type="ECO:0000313" key="3">
    <source>
        <dbReference type="EMBL" id="CAD5121419.1"/>
    </source>
</evidence>
<dbReference type="EMBL" id="CAJFCJ010000014">
    <property type="protein sequence ID" value="CAD5121419.1"/>
    <property type="molecule type" value="Genomic_DNA"/>
</dbReference>
<dbReference type="Proteomes" id="UP000549394">
    <property type="component" value="Unassembled WGS sequence"/>
</dbReference>
<dbReference type="InterPro" id="IPR032675">
    <property type="entry name" value="LRR_dom_sf"/>
</dbReference>
<feature type="region of interest" description="Disordered" evidence="1">
    <location>
        <begin position="31"/>
        <end position="57"/>
    </location>
</feature>
<feature type="domain" description="F-box" evidence="2">
    <location>
        <begin position="86"/>
        <end position="136"/>
    </location>
</feature>
<gene>
    <name evidence="3" type="ORF">DGYR_LOCUS9377</name>
</gene>
<dbReference type="Gene3D" id="3.80.10.10">
    <property type="entry name" value="Ribonuclease Inhibitor"/>
    <property type="match status" value="2"/>
</dbReference>
<feature type="compositionally biased region" description="Acidic residues" evidence="1">
    <location>
        <begin position="33"/>
        <end position="51"/>
    </location>
</feature>
<dbReference type="AlphaFoldDB" id="A0A7I8W181"/>
<evidence type="ECO:0000256" key="1">
    <source>
        <dbReference type="SAM" id="MobiDB-lite"/>
    </source>
</evidence>
<dbReference type="PANTHER" id="PTHR38926">
    <property type="entry name" value="F-BOX DOMAIN CONTAINING PROTEIN, EXPRESSED"/>
    <property type="match status" value="1"/>
</dbReference>
<sequence>MSGVQKKAKKPRYGILGVKKTDRIFFSAAGEDWSSDSEDDDYHPPGEDEIVEINTKKRKQERRKKQAIIKEEKKKGKIDIKLKQGITTWHLLPPEILVKILKFCSMNEGHLRLDVLGTVCNDWKRVARTESLWKYVDLARGSEMLNKKDLESTSKKLYPLMRKTERIVLNKSITMSQFTNLIRNFQEIREISFKGCSKLKPELLTEIAESGNLKNLQGVDFNGTFQDFIGLKDMFVFINNILPNLTKLVLSNNKFNKKTITAIFQKVASDCTKLKIFELENCHSSAIPQLDYLSMCKNCRSLRVLNFNDTLFHPFNSSGNSQNDETTYKLNLEEFRMSQFLHVNIYVSPSFITDFIGMCDNLTLLDVNHLRNCNSFNFLLKLHAQKLKHLYLSNTFTKNLVDDLEMELQVRQVFSRWGPSLLDLDLSKNLLPSTVWDAIFDSFGPNPSLITLNLESSNIAIDTLDYIMKTFHKLRYVNISLCRTIRERGIKREYQAEEINILRSKFYS</sequence>